<dbReference type="Proteomes" id="UP000035762">
    <property type="component" value="Unassembled WGS sequence"/>
</dbReference>
<comment type="caution">
    <text evidence="1">The sequence shown here is derived from an EMBL/GenBank/DDBJ whole genome shotgun (WGS) entry which is preliminary data.</text>
</comment>
<name>A0A090MR07_AFIFE</name>
<proteinExistence type="predicted"/>
<sequence length="84" mass="9503">MARSNRVRREVDVDGGIHHLVWDTVRGFKLCDIYTSGWIVPDICYPAHKLNPSHANCERSLKGDAGAQHRSCLRTNKERLFGLG</sequence>
<reference evidence="1 2" key="1">
    <citation type="journal article" date="2014" name="Genome Announc.">
        <title>Genome Sequence of Afipia felis Strain 76713, Isolated in Hospital Water Using an Amoeba Co-Culture Procedure.</title>
        <authorList>
            <person name="Benamar S."/>
            <person name="La Scola B."/>
            <person name="Croce O."/>
        </authorList>
    </citation>
    <scope>NUCLEOTIDE SEQUENCE [LARGE SCALE GENOMIC DNA]</scope>
    <source>
        <strain evidence="1 2">76713</strain>
    </source>
</reference>
<evidence type="ECO:0000313" key="2">
    <source>
        <dbReference type="Proteomes" id="UP000035762"/>
    </source>
</evidence>
<keyword evidence="2" id="KW-1185">Reference proteome</keyword>
<dbReference type="EMBL" id="CCAZ020000002">
    <property type="protein sequence ID" value="CEG09791.1"/>
    <property type="molecule type" value="Genomic_DNA"/>
</dbReference>
<dbReference type="AlphaFoldDB" id="A0A090MR07"/>
<accession>A0A090MR07</accession>
<organism evidence="1 2">
    <name type="scientific">Afipia felis</name>
    <name type="common">Cat scratch disease bacillus</name>
    <dbReference type="NCBI Taxonomy" id="1035"/>
    <lineage>
        <taxon>Bacteria</taxon>
        <taxon>Pseudomonadati</taxon>
        <taxon>Pseudomonadota</taxon>
        <taxon>Alphaproteobacteria</taxon>
        <taxon>Hyphomicrobiales</taxon>
        <taxon>Nitrobacteraceae</taxon>
        <taxon>Afipia</taxon>
    </lineage>
</organism>
<protein>
    <submittedName>
        <fullName evidence="1">Uncharacterized protein</fullName>
    </submittedName>
</protein>
<evidence type="ECO:0000313" key="1">
    <source>
        <dbReference type="EMBL" id="CEG09791.1"/>
    </source>
</evidence>
<gene>
    <name evidence="1" type="ORF">BN961_03223</name>
</gene>
<dbReference type="STRING" id="1035.BN961_03223"/>